<dbReference type="InterPro" id="IPR003877">
    <property type="entry name" value="SPRY_dom"/>
</dbReference>
<evidence type="ECO:0000313" key="2">
    <source>
        <dbReference type="EMBL" id="NXW83225.1"/>
    </source>
</evidence>
<dbReference type="EMBL" id="VWYH01001367">
    <property type="protein sequence ID" value="NXW83225.1"/>
    <property type="molecule type" value="Genomic_DNA"/>
</dbReference>
<sequence>EVMDGGGWTVGVCREDVKRKGEIILKPEEGFWAVGDWEGRFQALTSPGRTSLSEIPTPRRIRVSLCYQEGRVAFFGVDENIPIF</sequence>
<dbReference type="InterPro" id="IPR003879">
    <property type="entry name" value="Butyrophylin_SPRY"/>
</dbReference>
<dbReference type="InterPro" id="IPR013320">
    <property type="entry name" value="ConA-like_dom_sf"/>
</dbReference>
<dbReference type="InterPro" id="IPR001870">
    <property type="entry name" value="B30.2/SPRY"/>
</dbReference>
<dbReference type="SUPFAM" id="SSF49899">
    <property type="entry name" value="Concanavalin A-like lectins/glucanases"/>
    <property type="match status" value="1"/>
</dbReference>
<dbReference type="PROSITE" id="PS50188">
    <property type="entry name" value="B302_SPRY"/>
    <property type="match status" value="1"/>
</dbReference>
<proteinExistence type="predicted"/>
<dbReference type="PANTHER" id="PTHR24103">
    <property type="entry name" value="E3 UBIQUITIN-PROTEIN LIGASE TRIM"/>
    <property type="match status" value="1"/>
</dbReference>
<dbReference type="PRINTS" id="PR01407">
    <property type="entry name" value="BUTYPHLNCDUF"/>
</dbReference>
<name>A0A7L4F8A9_9COLU</name>
<dbReference type="InterPro" id="IPR050143">
    <property type="entry name" value="TRIM/RBCC"/>
</dbReference>
<accession>A0A7L4F8A9</accession>
<protein>
    <submittedName>
        <fullName evidence="2">TRI27 protein</fullName>
    </submittedName>
</protein>
<reference evidence="2 3" key="1">
    <citation type="submission" date="2020-02" db="EMBL/GenBank/DDBJ databases">
        <title>Bird 10,000 Genomes (B10K) Project - Family phase.</title>
        <authorList>
            <person name="Zhang G."/>
        </authorList>
    </citation>
    <scope>NUCLEOTIDE SEQUENCE [LARGE SCALE GENOMIC DNA]</scope>
    <source>
        <strain evidence="2">B10K-DU-006-06</strain>
    </source>
</reference>
<organism evidence="2 3">
    <name type="scientific">Pampusana beccarii</name>
    <name type="common">Western bronze ground-dove</name>
    <dbReference type="NCBI Taxonomy" id="2953425"/>
    <lineage>
        <taxon>Eukaryota</taxon>
        <taxon>Metazoa</taxon>
        <taxon>Chordata</taxon>
        <taxon>Craniata</taxon>
        <taxon>Vertebrata</taxon>
        <taxon>Euteleostomi</taxon>
        <taxon>Archelosauria</taxon>
        <taxon>Archosauria</taxon>
        <taxon>Dinosauria</taxon>
        <taxon>Saurischia</taxon>
        <taxon>Theropoda</taxon>
        <taxon>Coelurosauria</taxon>
        <taxon>Aves</taxon>
        <taxon>Neognathae</taxon>
        <taxon>Neoaves</taxon>
        <taxon>Columbimorphae</taxon>
        <taxon>Columbiformes</taxon>
        <taxon>Columbidae</taxon>
        <taxon>Pampusana</taxon>
    </lineage>
</organism>
<feature type="non-terminal residue" evidence="2">
    <location>
        <position position="1"/>
    </location>
</feature>
<evidence type="ECO:0000259" key="1">
    <source>
        <dbReference type="PROSITE" id="PS50188"/>
    </source>
</evidence>
<comment type="caution">
    <text evidence="2">The sequence shown here is derived from an EMBL/GenBank/DDBJ whole genome shotgun (WGS) entry which is preliminary data.</text>
</comment>
<dbReference type="AlphaFoldDB" id="A0A7L4F8A9"/>
<dbReference type="Proteomes" id="UP000541332">
    <property type="component" value="Unassembled WGS sequence"/>
</dbReference>
<feature type="non-terminal residue" evidence="2">
    <location>
        <position position="84"/>
    </location>
</feature>
<dbReference type="OrthoDB" id="6270329at2759"/>
<gene>
    <name evidence="2" type="primary">Trim27_0</name>
    <name evidence="2" type="ORF">ALOBEC_R15569</name>
</gene>
<feature type="domain" description="B30.2/SPRY" evidence="1">
    <location>
        <begin position="1"/>
        <end position="84"/>
    </location>
</feature>
<dbReference type="Gene3D" id="2.60.120.920">
    <property type="match status" value="1"/>
</dbReference>
<dbReference type="InterPro" id="IPR043136">
    <property type="entry name" value="B30.2/SPRY_sf"/>
</dbReference>
<evidence type="ECO:0000313" key="3">
    <source>
        <dbReference type="Proteomes" id="UP000541332"/>
    </source>
</evidence>
<dbReference type="Pfam" id="PF00622">
    <property type="entry name" value="SPRY"/>
    <property type="match status" value="1"/>
</dbReference>
<keyword evidence="3" id="KW-1185">Reference proteome</keyword>